<keyword evidence="1" id="KW-0175">Coiled coil</keyword>
<protein>
    <submittedName>
        <fullName evidence="4">Uncharacterized protein</fullName>
    </submittedName>
</protein>
<evidence type="ECO:0000313" key="4">
    <source>
        <dbReference type="EMBL" id="SCA58132.1"/>
    </source>
</evidence>
<feature type="region of interest" description="Disordered" evidence="2">
    <location>
        <begin position="1"/>
        <end position="30"/>
    </location>
</feature>
<dbReference type="Proteomes" id="UP000231658">
    <property type="component" value="Unassembled WGS sequence"/>
</dbReference>
<sequence length="214" mass="23966">MSNDEGISFEDFDAYLRDEAPPHDPSTGEIEEINEPVSEAEKTNKHLQQINSSIHAVVVATRDLEASKAKEETVQRVGTDVMNAQQIAKENKEKIAEVQILTKENTSHLKSIKDEMGGRDLEDLKASLETTIRNLNKAAEARINGKPSTRKWLLYGSLTYFILTLVVGVYLAISMNPILTPEVMSALDKCYTAVQRDNRAYSCKVTIRPDTNRK</sequence>
<dbReference type="RefSeq" id="WP_069190124.1">
    <property type="nucleotide sequence ID" value="NZ_FLYE01000047.1"/>
</dbReference>
<keyword evidence="5" id="KW-1185">Reference proteome</keyword>
<evidence type="ECO:0000256" key="1">
    <source>
        <dbReference type="SAM" id="Coils"/>
    </source>
</evidence>
<organism evidence="4 5">
    <name type="scientific">Candidatus Terasakiella magnetica</name>
    <dbReference type="NCBI Taxonomy" id="1867952"/>
    <lineage>
        <taxon>Bacteria</taxon>
        <taxon>Pseudomonadati</taxon>
        <taxon>Pseudomonadota</taxon>
        <taxon>Alphaproteobacteria</taxon>
        <taxon>Rhodospirillales</taxon>
        <taxon>Terasakiellaceae</taxon>
        <taxon>Terasakiella</taxon>
    </lineage>
</organism>
<evidence type="ECO:0000256" key="3">
    <source>
        <dbReference type="SAM" id="Phobius"/>
    </source>
</evidence>
<keyword evidence="3" id="KW-0812">Transmembrane</keyword>
<name>A0A1C3RLF4_9PROT</name>
<proteinExistence type="predicted"/>
<keyword evidence="3" id="KW-0472">Membrane</keyword>
<evidence type="ECO:0000256" key="2">
    <source>
        <dbReference type="SAM" id="MobiDB-lite"/>
    </source>
</evidence>
<evidence type="ECO:0000313" key="5">
    <source>
        <dbReference type="Proteomes" id="UP000231658"/>
    </source>
</evidence>
<dbReference type="AlphaFoldDB" id="A0A1C3RLF4"/>
<feature type="coiled-coil region" evidence="1">
    <location>
        <begin position="84"/>
        <end position="141"/>
    </location>
</feature>
<gene>
    <name evidence="4" type="ORF">MTBPR1_80186</name>
</gene>
<feature type="transmembrane region" description="Helical" evidence="3">
    <location>
        <begin position="152"/>
        <end position="173"/>
    </location>
</feature>
<keyword evidence="3" id="KW-1133">Transmembrane helix</keyword>
<reference evidence="4 5" key="1">
    <citation type="submission" date="2016-07" db="EMBL/GenBank/DDBJ databases">
        <authorList>
            <person name="Lefevre C.T."/>
        </authorList>
    </citation>
    <scope>NUCLEOTIDE SEQUENCE [LARGE SCALE GENOMIC DNA]</scope>
    <source>
        <strain evidence="4">PR1</strain>
    </source>
</reference>
<dbReference type="STRING" id="1867952.MTBPR1_80186"/>
<accession>A0A1C3RLF4</accession>
<dbReference type="EMBL" id="FLYE01000047">
    <property type="protein sequence ID" value="SCA58132.1"/>
    <property type="molecule type" value="Genomic_DNA"/>
</dbReference>